<protein>
    <submittedName>
        <fullName evidence="5">Pirin family protein</fullName>
    </submittedName>
</protein>
<dbReference type="InterPro" id="IPR014710">
    <property type="entry name" value="RmlC-like_jellyroll"/>
</dbReference>
<feature type="domain" description="Pirin N-terminal" evidence="3">
    <location>
        <begin position="47"/>
        <end position="114"/>
    </location>
</feature>
<comment type="similarity">
    <text evidence="1 2">Belongs to the pirin family.</text>
</comment>
<dbReference type="SUPFAM" id="SSF51182">
    <property type="entry name" value="RmlC-like cupins"/>
    <property type="match status" value="1"/>
</dbReference>
<evidence type="ECO:0000313" key="6">
    <source>
        <dbReference type="Proteomes" id="UP000830198"/>
    </source>
</evidence>
<evidence type="ECO:0000256" key="2">
    <source>
        <dbReference type="RuleBase" id="RU003457"/>
    </source>
</evidence>
<accession>A0ABY4HZ13</accession>
<dbReference type="PANTHER" id="PTHR43212">
    <property type="entry name" value="QUERCETIN 2,3-DIOXYGENASE"/>
    <property type="match status" value="1"/>
</dbReference>
<dbReference type="CDD" id="cd02247">
    <property type="entry name" value="cupin_pirin_C"/>
    <property type="match status" value="1"/>
</dbReference>
<dbReference type="Pfam" id="PF17954">
    <property type="entry name" value="Pirin_C_2"/>
    <property type="match status" value="1"/>
</dbReference>
<evidence type="ECO:0000256" key="1">
    <source>
        <dbReference type="ARBA" id="ARBA00008416"/>
    </source>
</evidence>
<dbReference type="EMBL" id="CP095855">
    <property type="protein sequence ID" value="UPK68845.1"/>
    <property type="molecule type" value="Genomic_DNA"/>
</dbReference>
<sequence length="246" mass="27498">MLQKITHDAFKSHGSIRILYPGLAMPGQDSGIGSIGRIDHATVHGRQHIGMHPHVNDEILSYFRTGKVQHIDSEGNKDTVGATRLMLMKAGKRFYHEEYIDGQNEPFEGLQIFIRPGGKDLPPEVIFHDLKEHDSENQWRLLASPASDTAFTFSSQTWLYDVKLTARKTLALPPLAEKGFTALLYVYQGSVKVNDEIALNKMESLVSKNEVISIQADEDAELVLFLTDENAAIFKDGMYSGNVKNI</sequence>
<organism evidence="5 6">
    <name type="scientific">Chitinophaga filiformis</name>
    <name type="common">Myxococcus filiformis</name>
    <name type="synonym">Flexibacter filiformis</name>
    <dbReference type="NCBI Taxonomy" id="104663"/>
    <lineage>
        <taxon>Bacteria</taxon>
        <taxon>Pseudomonadati</taxon>
        <taxon>Bacteroidota</taxon>
        <taxon>Chitinophagia</taxon>
        <taxon>Chitinophagales</taxon>
        <taxon>Chitinophagaceae</taxon>
        <taxon>Chitinophaga</taxon>
    </lineage>
</organism>
<dbReference type="Gene3D" id="2.60.120.10">
    <property type="entry name" value="Jelly Rolls"/>
    <property type="match status" value="2"/>
</dbReference>
<proteinExistence type="inferred from homology"/>
<dbReference type="RefSeq" id="WP_247811209.1">
    <property type="nucleotide sequence ID" value="NZ_CP095855.1"/>
</dbReference>
<reference evidence="5 6" key="1">
    <citation type="submission" date="2022-04" db="EMBL/GenBank/DDBJ databases">
        <title>The arsenic-methylating capacity of Chitinophaga filiformis YT5 during chitin decomposition.</title>
        <authorList>
            <person name="Chen G."/>
            <person name="Liang Y."/>
        </authorList>
    </citation>
    <scope>NUCLEOTIDE SEQUENCE [LARGE SCALE GENOMIC DNA]</scope>
    <source>
        <strain evidence="5 6">YT5</strain>
    </source>
</reference>
<gene>
    <name evidence="5" type="ORF">MYF79_28200</name>
</gene>
<feature type="domain" description="Quercetin 2,3-dioxygenase C-terminal cupin" evidence="4">
    <location>
        <begin position="141"/>
        <end position="225"/>
    </location>
</feature>
<keyword evidence="6" id="KW-1185">Reference proteome</keyword>
<dbReference type="Proteomes" id="UP000830198">
    <property type="component" value="Chromosome"/>
</dbReference>
<dbReference type="InterPro" id="IPR012093">
    <property type="entry name" value="Pirin"/>
</dbReference>
<dbReference type="Pfam" id="PF02678">
    <property type="entry name" value="Pirin"/>
    <property type="match status" value="1"/>
</dbReference>
<dbReference type="PANTHER" id="PTHR43212:SF3">
    <property type="entry name" value="QUERCETIN 2,3-DIOXYGENASE"/>
    <property type="match status" value="1"/>
</dbReference>
<dbReference type="InterPro" id="IPR011051">
    <property type="entry name" value="RmlC_Cupin_sf"/>
</dbReference>
<name>A0ABY4HZ13_CHIFI</name>
<evidence type="ECO:0000259" key="3">
    <source>
        <dbReference type="Pfam" id="PF02678"/>
    </source>
</evidence>
<evidence type="ECO:0000259" key="4">
    <source>
        <dbReference type="Pfam" id="PF17954"/>
    </source>
</evidence>
<evidence type="ECO:0000313" key="5">
    <source>
        <dbReference type="EMBL" id="UPK68845.1"/>
    </source>
</evidence>
<dbReference type="InterPro" id="IPR041602">
    <property type="entry name" value="Quercetinase_C"/>
</dbReference>
<dbReference type="InterPro" id="IPR003829">
    <property type="entry name" value="Pirin_N_dom"/>
</dbReference>